<name>A0A5J6FAC7_9ACTN</name>
<dbReference type="EMBL" id="CP023702">
    <property type="protein sequence ID" value="QEU71995.1"/>
    <property type="molecule type" value="Genomic_DNA"/>
</dbReference>
<dbReference type="KEGG" id="snk:CP967_08455"/>
<gene>
    <name evidence="1" type="ORF">CP967_08455</name>
</gene>
<evidence type="ECO:0000313" key="2">
    <source>
        <dbReference type="Proteomes" id="UP000326178"/>
    </source>
</evidence>
<organism evidence="1 2">
    <name type="scientific">Streptomyces nitrosporeus</name>
    <dbReference type="NCBI Taxonomy" id="28894"/>
    <lineage>
        <taxon>Bacteria</taxon>
        <taxon>Bacillati</taxon>
        <taxon>Actinomycetota</taxon>
        <taxon>Actinomycetes</taxon>
        <taxon>Kitasatosporales</taxon>
        <taxon>Streptomycetaceae</taxon>
        <taxon>Streptomyces</taxon>
    </lineage>
</organism>
<evidence type="ECO:0000313" key="1">
    <source>
        <dbReference type="EMBL" id="QEU71995.1"/>
    </source>
</evidence>
<keyword evidence="2" id="KW-1185">Reference proteome</keyword>
<reference evidence="1 2" key="1">
    <citation type="submission" date="2017-09" db="EMBL/GenBank/DDBJ databases">
        <authorList>
            <person name="Lee N."/>
            <person name="Cho B.-K."/>
        </authorList>
    </citation>
    <scope>NUCLEOTIDE SEQUENCE [LARGE SCALE GENOMIC DNA]</scope>
    <source>
        <strain evidence="1 2">ATCC 12769</strain>
    </source>
</reference>
<protein>
    <submittedName>
        <fullName evidence="1">Uncharacterized protein</fullName>
    </submittedName>
</protein>
<dbReference type="RefSeq" id="WP_150487361.1">
    <property type="nucleotide sequence ID" value="NZ_BMUV01000001.1"/>
</dbReference>
<accession>A0A5J6FAC7</accession>
<proteinExistence type="predicted"/>
<dbReference type="Proteomes" id="UP000326178">
    <property type="component" value="Chromosome"/>
</dbReference>
<dbReference type="OrthoDB" id="3855658at2"/>
<dbReference type="AlphaFoldDB" id="A0A5J6FAC7"/>
<sequence>MNTSSQTQPQTLRSQSSPIGLLTQLLATHPELPAVTYHIDSIVPGEVHISVHGGQFGHFEEWRVRLGLEAPAEARTFGASTWVETKGVVQDVPVHLLGHGTAAEVAGYVAERAAVAA</sequence>